<protein>
    <submittedName>
        <fullName evidence="1">Peptidase, S9C (Acylaminoacyl-peptidase) family</fullName>
    </submittedName>
</protein>
<feature type="non-terminal residue" evidence="1">
    <location>
        <position position="55"/>
    </location>
</feature>
<proteinExistence type="predicted"/>
<reference evidence="1" key="2">
    <citation type="journal article" date="2014" name="ISME J.">
        <title>Microbial stratification in low pH oxic and suboxic macroscopic growths along an acid mine drainage.</title>
        <authorList>
            <person name="Mendez-Garcia C."/>
            <person name="Mesa V."/>
            <person name="Sprenger R.R."/>
            <person name="Richter M."/>
            <person name="Diez M.S."/>
            <person name="Solano J."/>
            <person name="Bargiela R."/>
            <person name="Golyshina O.V."/>
            <person name="Manteca A."/>
            <person name="Ramos J.L."/>
            <person name="Gallego J.R."/>
            <person name="Llorente I."/>
            <person name="Martins Dos Santos V.A."/>
            <person name="Jensen O.N."/>
            <person name="Pelaez A.I."/>
            <person name="Sanchez J."/>
            <person name="Ferrer M."/>
        </authorList>
    </citation>
    <scope>NUCLEOTIDE SEQUENCE</scope>
</reference>
<sequence>MSMFAPTQTQRFKAAVAAAGLSDWESYYGENSIDKWMIPFFGASVYQDPKAYAKS</sequence>
<gene>
    <name evidence="1" type="ORF">B1A_00640</name>
</gene>
<dbReference type="EMBL" id="AUZX01000484">
    <property type="protein sequence ID" value="EQD80675.1"/>
    <property type="molecule type" value="Genomic_DNA"/>
</dbReference>
<dbReference type="AlphaFoldDB" id="T1DFH6"/>
<dbReference type="Gene3D" id="3.40.50.1820">
    <property type="entry name" value="alpha/beta hydrolase"/>
    <property type="match status" value="1"/>
</dbReference>
<name>T1DFH6_9ZZZZ</name>
<dbReference type="InterPro" id="IPR029058">
    <property type="entry name" value="AB_hydrolase_fold"/>
</dbReference>
<evidence type="ECO:0000313" key="1">
    <source>
        <dbReference type="EMBL" id="EQD80675.1"/>
    </source>
</evidence>
<comment type="caution">
    <text evidence="1">The sequence shown here is derived from an EMBL/GenBank/DDBJ whole genome shotgun (WGS) entry which is preliminary data.</text>
</comment>
<accession>T1DFH6</accession>
<organism evidence="1">
    <name type="scientific">mine drainage metagenome</name>
    <dbReference type="NCBI Taxonomy" id="410659"/>
    <lineage>
        <taxon>unclassified sequences</taxon>
        <taxon>metagenomes</taxon>
        <taxon>ecological metagenomes</taxon>
    </lineage>
</organism>
<reference evidence="1" key="1">
    <citation type="submission" date="2013-08" db="EMBL/GenBank/DDBJ databases">
        <authorList>
            <person name="Mendez C."/>
            <person name="Richter M."/>
            <person name="Ferrer M."/>
            <person name="Sanchez J."/>
        </authorList>
    </citation>
    <scope>NUCLEOTIDE SEQUENCE</scope>
</reference>